<name>A0A8J9ZD93_BRALA</name>
<evidence type="ECO:0000313" key="7">
    <source>
        <dbReference type="Proteomes" id="UP000838412"/>
    </source>
</evidence>
<dbReference type="SUPFAM" id="SSF47986">
    <property type="entry name" value="DEATH domain"/>
    <property type="match status" value="1"/>
</dbReference>
<dbReference type="Pfam" id="PF13857">
    <property type="entry name" value="Ank_5"/>
    <property type="match status" value="1"/>
</dbReference>
<gene>
    <name evidence="6" type="primary">ANKRD50</name>
    <name evidence="6" type="ORF">BLAG_LOCUS11717</name>
</gene>
<feature type="region of interest" description="Disordered" evidence="4">
    <location>
        <begin position="336"/>
        <end position="358"/>
    </location>
</feature>
<dbReference type="Gene3D" id="1.25.40.20">
    <property type="entry name" value="Ankyrin repeat-containing domain"/>
    <property type="match status" value="4"/>
</dbReference>
<dbReference type="InterPro" id="IPR001875">
    <property type="entry name" value="DED_dom"/>
</dbReference>
<dbReference type="Gene3D" id="1.10.533.10">
    <property type="entry name" value="Death Domain, Fas"/>
    <property type="match status" value="1"/>
</dbReference>
<evidence type="ECO:0000256" key="4">
    <source>
        <dbReference type="SAM" id="MobiDB-lite"/>
    </source>
</evidence>
<reference evidence="6" key="1">
    <citation type="submission" date="2022-01" db="EMBL/GenBank/DDBJ databases">
        <authorList>
            <person name="Braso-Vives M."/>
        </authorList>
    </citation>
    <scope>NUCLEOTIDE SEQUENCE</scope>
</reference>
<feature type="repeat" description="ANK" evidence="3">
    <location>
        <begin position="747"/>
        <end position="779"/>
    </location>
</feature>
<keyword evidence="1" id="KW-0677">Repeat</keyword>
<feature type="repeat" description="ANK" evidence="3">
    <location>
        <begin position="681"/>
        <end position="713"/>
    </location>
</feature>
<dbReference type="PANTHER" id="PTHR24171:SF8">
    <property type="entry name" value="BRCA1-ASSOCIATED RING DOMAIN PROTEIN 1"/>
    <property type="match status" value="1"/>
</dbReference>
<evidence type="ECO:0000256" key="2">
    <source>
        <dbReference type="ARBA" id="ARBA00023043"/>
    </source>
</evidence>
<dbReference type="GO" id="GO:0042981">
    <property type="term" value="P:regulation of apoptotic process"/>
    <property type="evidence" value="ECO:0007669"/>
    <property type="project" value="InterPro"/>
</dbReference>
<dbReference type="Proteomes" id="UP000838412">
    <property type="component" value="Chromosome 18"/>
</dbReference>
<proteinExistence type="predicted"/>
<protein>
    <submittedName>
        <fullName evidence="6">ANKRD50 protein</fullName>
    </submittedName>
</protein>
<dbReference type="OrthoDB" id="100767at2759"/>
<dbReference type="Pfam" id="PF01335">
    <property type="entry name" value="DED"/>
    <property type="match status" value="1"/>
</dbReference>
<dbReference type="PANTHER" id="PTHR24171">
    <property type="entry name" value="ANKYRIN REPEAT DOMAIN-CONTAINING PROTEIN 39-RELATED"/>
    <property type="match status" value="1"/>
</dbReference>
<dbReference type="EMBL" id="OV696703">
    <property type="protein sequence ID" value="CAH1251280.1"/>
    <property type="molecule type" value="Genomic_DNA"/>
</dbReference>
<dbReference type="PROSITE" id="PS50297">
    <property type="entry name" value="ANK_REP_REGION"/>
    <property type="match status" value="7"/>
</dbReference>
<dbReference type="Pfam" id="PF12796">
    <property type="entry name" value="Ank_2"/>
    <property type="match status" value="3"/>
</dbReference>
<dbReference type="SUPFAM" id="SSF48403">
    <property type="entry name" value="Ankyrin repeat"/>
    <property type="match status" value="2"/>
</dbReference>
<dbReference type="InterPro" id="IPR011029">
    <property type="entry name" value="DEATH-like_dom_sf"/>
</dbReference>
<feature type="repeat" description="ANK" evidence="3">
    <location>
        <begin position="500"/>
        <end position="532"/>
    </location>
</feature>
<accession>A0A8J9ZD93</accession>
<feature type="region of interest" description="Disordered" evidence="4">
    <location>
        <begin position="570"/>
        <end position="616"/>
    </location>
</feature>
<dbReference type="PROSITE" id="PS50168">
    <property type="entry name" value="DED"/>
    <property type="match status" value="1"/>
</dbReference>
<feature type="repeat" description="ANK" evidence="3">
    <location>
        <begin position="648"/>
        <end position="680"/>
    </location>
</feature>
<evidence type="ECO:0000313" key="6">
    <source>
        <dbReference type="EMBL" id="CAH1251280.1"/>
    </source>
</evidence>
<sequence>MPQGKTPLLPLIRDLANNISPQDLQKMKLGCRNHLPRKALNSIKTSRELFKTLVDKGFFNQNNATFLKRLLRDAGKADLLPYVEKYEEGRETLLPRDKVVELKVAGYEPITVQLAHPTSHLSTGTMEMVRGTLGNLLATATPTADVFYRTWTPVGRGVEVTFLVPTFCAEQLQAEAANRHDALKLAGITAVQRENCADTTLLLPPITAPPRAASVEVPHKLYPPLVHPEALQPLNLITPDQSQGRRPLILPSIRTNAGLVTEDKKDSYLAAGARVRALHRQLNLVRTQKTLSGEEEQRLMGLLQDAEREEQSWKQDYEEFLSTLETAAETQAKVETQSFMRTEPQQPKVEKQKVEQRSVSPDLGHTLAEGIIQAAKEGDLQMVRLLLTSGCDLGSKDAAGWTALHWACHKGHLGVSQELLKAGADVFSIDQTKKTALHVAAEQGHAGIAEALLKNGASVNMRDKEGHLPLHLAAIAGRDVAVETLAKACSRSLLNDSDMSGFTALHHAADRGFAPVVQNLLKAGANVNAKDLREFRTPLDLAEEKNHTKVVILLYNAGGGYGRAIKETPATPIKKSESKQSLATISSSEDSGYMDGDAPPLQEEGEPEPPPPPPVDPEMLFCGARRGDLHRVLEYKEKGGDMNVKDKYGYTALHMATLKAHHRVVEFLCQLGVDINATDKNGWTSLHRACSRGYLYIVHELVKGKADINLRDGDGFTSLQRAASKGHMDIVDLLLSHGADVNSADKLGWTALHGAASGGHADMVKKLLSLGANVQARDVVGKSPTSLAYDEQVAKKLMDAKKWL</sequence>
<dbReference type="PROSITE" id="PS50088">
    <property type="entry name" value="ANK_REPEAT"/>
    <property type="match status" value="7"/>
</dbReference>
<feature type="repeat" description="ANK" evidence="3">
    <location>
        <begin position="432"/>
        <end position="464"/>
    </location>
</feature>
<feature type="domain" description="DED" evidence="5">
    <location>
        <begin position="7"/>
        <end position="85"/>
    </location>
</feature>
<dbReference type="SMART" id="SM00031">
    <property type="entry name" value="DED"/>
    <property type="match status" value="1"/>
</dbReference>
<dbReference type="SMART" id="SM00248">
    <property type="entry name" value="ANK"/>
    <property type="match status" value="10"/>
</dbReference>
<dbReference type="PRINTS" id="PR01415">
    <property type="entry name" value="ANKYRIN"/>
</dbReference>
<feature type="repeat" description="ANK" evidence="3">
    <location>
        <begin position="714"/>
        <end position="746"/>
    </location>
</feature>
<organism evidence="6 7">
    <name type="scientific">Branchiostoma lanceolatum</name>
    <name type="common">Common lancelet</name>
    <name type="synonym">Amphioxus lanceolatum</name>
    <dbReference type="NCBI Taxonomy" id="7740"/>
    <lineage>
        <taxon>Eukaryota</taxon>
        <taxon>Metazoa</taxon>
        <taxon>Chordata</taxon>
        <taxon>Cephalochordata</taxon>
        <taxon>Leptocardii</taxon>
        <taxon>Amphioxiformes</taxon>
        <taxon>Branchiostomatidae</taxon>
        <taxon>Branchiostoma</taxon>
    </lineage>
</organism>
<feature type="compositionally biased region" description="Polar residues" evidence="4">
    <location>
        <begin position="579"/>
        <end position="590"/>
    </location>
</feature>
<keyword evidence="7" id="KW-1185">Reference proteome</keyword>
<evidence type="ECO:0000256" key="3">
    <source>
        <dbReference type="PROSITE-ProRule" id="PRU00023"/>
    </source>
</evidence>
<dbReference type="InterPro" id="IPR036770">
    <property type="entry name" value="Ankyrin_rpt-contain_sf"/>
</dbReference>
<evidence type="ECO:0000259" key="5">
    <source>
        <dbReference type="PROSITE" id="PS50168"/>
    </source>
</evidence>
<dbReference type="InterPro" id="IPR002110">
    <property type="entry name" value="Ankyrin_rpt"/>
</dbReference>
<feature type="repeat" description="ANK" evidence="3">
    <location>
        <begin position="399"/>
        <end position="431"/>
    </location>
</feature>
<keyword evidence="2 3" id="KW-0040">ANK repeat</keyword>
<dbReference type="AlphaFoldDB" id="A0A8J9ZD93"/>
<evidence type="ECO:0000256" key="1">
    <source>
        <dbReference type="ARBA" id="ARBA00022737"/>
    </source>
</evidence>